<keyword evidence="13" id="KW-1185">Reference proteome</keyword>
<keyword evidence="7 10" id="KW-1133">Transmembrane helix</keyword>
<evidence type="ECO:0000256" key="3">
    <source>
        <dbReference type="ARBA" id="ARBA00022448"/>
    </source>
</evidence>
<organism evidence="12 13">
    <name type="scientific">Otariodibacter oris</name>
    <dbReference type="NCBI Taxonomy" id="1032623"/>
    <lineage>
        <taxon>Bacteria</taxon>
        <taxon>Pseudomonadati</taxon>
        <taxon>Pseudomonadota</taxon>
        <taxon>Gammaproteobacteria</taxon>
        <taxon>Pasteurellales</taxon>
        <taxon>Pasteurellaceae</taxon>
        <taxon>Otariodibacter</taxon>
    </lineage>
</organism>
<dbReference type="InterPro" id="IPR003004">
    <property type="entry name" value="GspF/PilC"/>
</dbReference>
<dbReference type="GO" id="GO:0015628">
    <property type="term" value="P:protein secretion by the type II secretion system"/>
    <property type="evidence" value="ECO:0007669"/>
    <property type="project" value="TreeGrafter"/>
</dbReference>
<evidence type="ECO:0000256" key="5">
    <source>
        <dbReference type="ARBA" id="ARBA00022519"/>
    </source>
</evidence>
<dbReference type="PROSITE" id="PS00874">
    <property type="entry name" value="T2SP_F"/>
    <property type="match status" value="1"/>
</dbReference>
<evidence type="ECO:0000256" key="2">
    <source>
        <dbReference type="ARBA" id="ARBA00005745"/>
    </source>
</evidence>
<dbReference type="PANTHER" id="PTHR30012">
    <property type="entry name" value="GENERAL SECRETION PATHWAY PROTEIN"/>
    <property type="match status" value="1"/>
</dbReference>
<proteinExistence type="inferred from homology"/>
<dbReference type="PRINTS" id="PR00812">
    <property type="entry name" value="BCTERIALGSPF"/>
</dbReference>
<keyword evidence="4" id="KW-1003">Cell membrane</keyword>
<evidence type="ECO:0000256" key="9">
    <source>
        <dbReference type="RuleBase" id="RU003923"/>
    </source>
</evidence>
<evidence type="ECO:0000256" key="10">
    <source>
        <dbReference type="SAM" id="Phobius"/>
    </source>
</evidence>
<dbReference type="Proteomes" id="UP000280099">
    <property type="component" value="Unassembled WGS sequence"/>
</dbReference>
<dbReference type="PANTHER" id="PTHR30012:SF7">
    <property type="entry name" value="PROTEIN TRANSPORT PROTEIN HOFC HOMOLOG"/>
    <property type="match status" value="1"/>
</dbReference>
<dbReference type="InterPro" id="IPR018076">
    <property type="entry name" value="T2SS_GspF_dom"/>
</dbReference>
<evidence type="ECO:0000313" key="12">
    <source>
        <dbReference type="EMBL" id="RKR77307.1"/>
    </source>
</evidence>
<keyword evidence="6 9" id="KW-0812">Transmembrane</keyword>
<dbReference type="GO" id="GO:0005886">
    <property type="term" value="C:plasma membrane"/>
    <property type="evidence" value="ECO:0007669"/>
    <property type="project" value="UniProtKB-SubCell"/>
</dbReference>
<evidence type="ECO:0000256" key="1">
    <source>
        <dbReference type="ARBA" id="ARBA00004429"/>
    </source>
</evidence>
<name>A0A420XIX1_9PAST</name>
<keyword evidence="5" id="KW-0997">Cell inner membrane</keyword>
<protein>
    <submittedName>
        <fullName evidence="12">Protein transport protein HofC</fullName>
    </submittedName>
</protein>
<feature type="domain" description="Type II secretion system protein GspF" evidence="11">
    <location>
        <begin position="64"/>
        <end position="186"/>
    </location>
</feature>
<accession>A0A420XIX1</accession>
<dbReference type="EMBL" id="RBJC01000004">
    <property type="protein sequence ID" value="RKR77307.1"/>
    <property type="molecule type" value="Genomic_DNA"/>
</dbReference>
<evidence type="ECO:0000256" key="7">
    <source>
        <dbReference type="ARBA" id="ARBA00022989"/>
    </source>
</evidence>
<dbReference type="OrthoDB" id="9805682at2"/>
<feature type="transmembrane region" description="Helical" evidence="10">
    <location>
        <begin position="217"/>
        <end position="235"/>
    </location>
</feature>
<evidence type="ECO:0000313" key="13">
    <source>
        <dbReference type="Proteomes" id="UP000280099"/>
    </source>
</evidence>
<dbReference type="Pfam" id="PF00482">
    <property type="entry name" value="T2SSF"/>
    <property type="match status" value="2"/>
</dbReference>
<dbReference type="RefSeq" id="WP_121121908.1">
    <property type="nucleotide sequence ID" value="NZ_CP016604.1"/>
</dbReference>
<reference evidence="12 13" key="1">
    <citation type="submission" date="2018-10" db="EMBL/GenBank/DDBJ databases">
        <title>Genomic Encyclopedia of Type Strains, Phase IV (KMG-IV): sequencing the most valuable type-strain genomes for metagenomic binning, comparative biology and taxonomic classification.</title>
        <authorList>
            <person name="Goeker M."/>
        </authorList>
    </citation>
    <scope>NUCLEOTIDE SEQUENCE [LARGE SCALE GENOMIC DNA]</scope>
    <source>
        <strain evidence="12 13">DSM 23800</strain>
    </source>
</reference>
<evidence type="ECO:0000256" key="8">
    <source>
        <dbReference type="ARBA" id="ARBA00023136"/>
    </source>
</evidence>
<dbReference type="InterPro" id="IPR042094">
    <property type="entry name" value="T2SS_GspF_sf"/>
</dbReference>
<dbReference type="AlphaFoldDB" id="A0A420XIX1"/>
<evidence type="ECO:0000256" key="4">
    <source>
        <dbReference type="ARBA" id="ARBA00022475"/>
    </source>
</evidence>
<dbReference type="Gene3D" id="1.20.81.30">
    <property type="entry name" value="Type II secretion system (T2SS), domain F"/>
    <property type="match status" value="2"/>
</dbReference>
<evidence type="ECO:0000256" key="6">
    <source>
        <dbReference type="ARBA" id="ARBA00022692"/>
    </source>
</evidence>
<feature type="domain" description="Type II secretion system protein GspF" evidence="11">
    <location>
        <begin position="265"/>
        <end position="387"/>
    </location>
</feature>
<comment type="similarity">
    <text evidence="2 9">Belongs to the GSP F family.</text>
</comment>
<feature type="transmembrane region" description="Helical" evidence="10">
    <location>
        <begin position="368"/>
        <end position="388"/>
    </location>
</feature>
<comment type="subcellular location">
    <subcellularLocation>
        <location evidence="1 9">Cell inner membrane</location>
        <topology evidence="1 9">Multi-pass membrane protein</topology>
    </subcellularLocation>
</comment>
<sequence>MTKLYEYRWKGLNQLKVKQQGKSLAQSHENLEQKLTEKGYTHLHISRNFVIPQKPKYEEITQIINQLSLLLNAGITLKSALNIITNTCLNIKLTQWLFNIIERLEQGFNLSSSLENKDAYLSSQEILLVSIGEKSGKLSTILEQIVLSRLKSEGLRKKVNKILFYPVIILSISIILSLLLMIFIVPQFAELYTSKDKALPLLTEIVFNLSSFITENYTYLIMTFLLSFVIYKFLLKRKTEKIKNKLINHIPIFGNIIHTQKTIFFFNYFSLMLDANLKLENILQTFLNANHKDSSFKQEIKIMLESIQKGYYLHQGINGHIFGEDIVQMIYIGEKSGNLSSMMHKISQIYQERLEYKIDILSQLLEPIIMLVIGSIVSIIIIALYLPIFELGSII</sequence>
<evidence type="ECO:0000259" key="11">
    <source>
        <dbReference type="Pfam" id="PF00482"/>
    </source>
</evidence>
<dbReference type="InterPro" id="IPR001992">
    <property type="entry name" value="T2SS_GspF/T4SS_PilC_CS"/>
</dbReference>
<gene>
    <name evidence="12" type="ORF">DES31_0636</name>
</gene>
<comment type="caution">
    <text evidence="12">The sequence shown here is derived from an EMBL/GenBank/DDBJ whole genome shotgun (WGS) entry which is preliminary data.</text>
</comment>
<keyword evidence="3 9" id="KW-0813">Transport</keyword>
<keyword evidence="8 10" id="KW-0472">Membrane</keyword>
<feature type="transmembrane region" description="Helical" evidence="10">
    <location>
        <begin position="162"/>
        <end position="185"/>
    </location>
</feature>